<accession>W0AL43</accession>
<dbReference type="PATRIC" id="fig|1123269.5.peg.5308"/>
<evidence type="ECO:0000256" key="6">
    <source>
        <dbReference type="ARBA" id="ARBA00023004"/>
    </source>
</evidence>
<keyword evidence="3 7" id="KW-0847">Vitamin C</keyword>
<sequence>MILHIEKVLDGAALARFRHMLADAPWADGRVTAGYQSAIAKRNLQLPEDCAAARELGGAIEAALARSLLFQAAALPARIFPPLFNRYEGGHDFGTHVDNAIRIVPRTGERIRTDLSATVFLADPADYDGGELLIEDVYGAQSVKLPAGDMILYPATSLHRVAPVTRGARVASFFWIQSLIREDAQRGILFDMDMAIQRLRADVGDDHPSLVTLTGCYHNLLRRWADC</sequence>
<dbReference type="PANTHER" id="PTHR41536">
    <property type="entry name" value="PKHD-TYPE HYDROXYLASE YBIX"/>
    <property type="match status" value="1"/>
</dbReference>
<evidence type="ECO:0000256" key="4">
    <source>
        <dbReference type="ARBA" id="ARBA00022964"/>
    </source>
</evidence>
<reference evidence="9 10" key="1">
    <citation type="submission" date="2013-07" db="EMBL/GenBank/DDBJ databases">
        <title>Completed genome of Sphingomonas sanxanigenens NX02.</title>
        <authorList>
            <person name="Ma T."/>
            <person name="Huang H."/>
            <person name="Wu M."/>
            <person name="Li X."/>
            <person name="Li G."/>
        </authorList>
    </citation>
    <scope>NUCLEOTIDE SEQUENCE [LARGE SCALE GENOMIC DNA]</scope>
    <source>
        <strain evidence="9 10">NX02</strain>
    </source>
</reference>
<dbReference type="Proteomes" id="UP000018851">
    <property type="component" value="Chromosome"/>
</dbReference>
<evidence type="ECO:0000256" key="2">
    <source>
        <dbReference type="ARBA" id="ARBA00022723"/>
    </source>
</evidence>
<dbReference type="SMART" id="SM00702">
    <property type="entry name" value="P4Hc"/>
    <property type="match status" value="1"/>
</dbReference>
<dbReference type="Pfam" id="PF13640">
    <property type="entry name" value="2OG-FeII_Oxy_3"/>
    <property type="match status" value="1"/>
</dbReference>
<dbReference type="AlphaFoldDB" id="W0AL43"/>
<feature type="binding site" evidence="7">
    <location>
        <position position="98"/>
    </location>
    <ligand>
        <name>Fe cation</name>
        <dbReference type="ChEBI" id="CHEBI:24875"/>
    </ligand>
</feature>
<organism evidence="9 10">
    <name type="scientific">Sphingomonas sanxanigenens DSM 19645 = NX02</name>
    <dbReference type="NCBI Taxonomy" id="1123269"/>
    <lineage>
        <taxon>Bacteria</taxon>
        <taxon>Pseudomonadati</taxon>
        <taxon>Pseudomonadota</taxon>
        <taxon>Alphaproteobacteria</taxon>
        <taxon>Sphingomonadales</taxon>
        <taxon>Sphingomonadaceae</taxon>
        <taxon>Sphingomonas</taxon>
    </lineage>
</organism>
<feature type="binding site" evidence="7">
    <location>
        <position position="96"/>
    </location>
    <ligand>
        <name>Fe cation</name>
        <dbReference type="ChEBI" id="CHEBI:24875"/>
    </ligand>
</feature>
<gene>
    <name evidence="9" type="ORF">NX02_27055</name>
</gene>
<evidence type="ECO:0000256" key="3">
    <source>
        <dbReference type="ARBA" id="ARBA00022896"/>
    </source>
</evidence>
<comment type="cofactor">
    <cofactor evidence="1 7">
        <name>L-ascorbate</name>
        <dbReference type="ChEBI" id="CHEBI:38290"/>
    </cofactor>
</comment>
<evidence type="ECO:0000256" key="1">
    <source>
        <dbReference type="ARBA" id="ARBA00001961"/>
    </source>
</evidence>
<dbReference type="GO" id="GO:0005506">
    <property type="term" value="F:iron ion binding"/>
    <property type="evidence" value="ECO:0007669"/>
    <property type="project" value="UniProtKB-UniRule"/>
</dbReference>
<dbReference type="HOGENOM" id="CLU_106663_0_0_5"/>
<keyword evidence="6 7" id="KW-0408">Iron</keyword>
<keyword evidence="5 7" id="KW-0560">Oxidoreductase</keyword>
<dbReference type="OrthoDB" id="9812472at2"/>
<dbReference type="KEGG" id="ssan:NX02_27055"/>
<name>W0AL43_9SPHN</name>
<dbReference type="STRING" id="1123269.NX02_27055"/>
<dbReference type="GO" id="GO:0016706">
    <property type="term" value="F:2-oxoglutarate-dependent dioxygenase activity"/>
    <property type="evidence" value="ECO:0007669"/>
    <property type="project" value="UniProtKB-UniRule"/>
</dbReference>
<dbReference type="InterPro" id="IPR005123">
    <property type="entry name" value="Oxoglu/Fe-dep_dioxygenase_dom"/>
</dbReference>
<keyword evidence="4 7" id="KW-0223">Dioxygenase</keyword>
<feature type="binding site" evidence="7">
    <location>
        <position position="169"/>
    </location>
    <ligand>
        <name>2-oxoglutarate</name>
        <dbReference type="ChEBI" id="CHEBI:16810"/>
    </ligand>
</feature>
<evidence type="ECO:0000259" key="8">
    <source>
        <dbReference type="PROSITE" id="PS51471"/>
    </source>
</evidence>
<dbReference type="HAMAP" id="MF_00657">
    <property type="entry name" value="Hydroxyl_YbiX"/>
    <property type="match status" value="1"/>
</dbReference>
<keyword evidence="10" id="KW-1185">Reference proteome</keyword>
<dbReference type="eggNOG" id="COG3128">
    <property type="taxonomic scope" value="Bacteria"/>
</dbReference>
<evidence type="ECO:0000313" key="9">
    <source>
        <dbReference type="EMBL" id="AHE56998.1"/>
    </source>
</evidence>
<dbReference type="InterPro" id="IPR006620">
    <property type="entry name" value="Pro_4_hyd_alph"/>
</dbReference>
<dbReference type="GO" id="GO:0006879">
    <property type="term" value="P:intracellular iron ion homeostasis"/>
    <property type="evidence" value="ECO:0007669"/>
    <property type="project" value="TreeGrafter"/>
</dbReference>
<keyword evidence="2 7" id="KW-0479">Metal-binding</keyword>
<proteinExistence type="inferred from homology"/>
<dbReference type="Gene3D" id="4.10.860.20">
    <property type="entry name" value="Rabenosyn, Rab binding domain"/>
    <property type="match status" value="1"/>
</dbReference>
<dbReference type="NCBIfam" id="NF003973">
    <property type="entry name" value="PRK05467.1-2"/>
    <property type="match status" value="1"/>
</dbReference>
<evidence type="ECO:0000256" key="7">
    <source>
        <dbReference type="HAMAP-Rule" id="MF_00657"/>
    </source>
</evidence>
<dbReference type="GO" id="GO:0031418">
    <property type="term" value="F:L-ascorbic acid binding"/>
    <property type="evidence" value="ECO:0007669"/>
    <property type="project" value="UniProtKB-KW"/>
</dbReference>
<feature type="binding site" evidence="7">
    <location>
        <position position="159"/>
    </location>
    <ligand>
        <name>Fe cation</name>
        <dbReference type="ChEBI" id="CHEBI:24875"/>
    </ligand>
</feature>
<dbReference type="InterPro" id="IPR041097">
    <property type="entry name" value="PKHD_C"/>
</dbReference>
<evidence type="ECO:0000256" key="5">
    <source>
        <dbReference type="ARBA" id="ARBA00023002"/>
    </source>
</evidence>
<dbReference type="GO" id="GO:0006974">
    <property type="term" value="P:DNA damage response"/>
    <property type="evidence" value="ECO:0007669"/>
    <property type="project" value="TreeGrafter"/>
</dbReference>
<dbReference type="PANTHER" id="PTHR41536:SF1">
    <property type="entry name" value="PKHD-TYPE HYDROXYLASE YBIX"/>
    <property type="match status" value="1"/>
</dbReference>
<dbReference type="NCBIfam" id="NF003974">
    <property type="entry name" value="PRK05467.1-3"/>
    <property type="match status" value="1"/>
</dbReference>
<evidence type="ECO:0000313" key="10">
    <source>
        <dbReference type="Proteomes" id="UP000018851"/>
    </source>
</evidence>
<dbReference type="InterPro" id="IPR023550">
    <property type="entry name" value="PKHD_hydroxylase"/>
</dbReference>
<dbReference type="Gene3D" id="2.60.120.620">
    <property type="entry name" value="q2cbj1_9rhob like domain"/>
    <property type="match status" value="1"/>
</dbReference>
<comment type="cofactor">
    <cofactor evidence="7">
        <name>Fe(2+)</name>
        <dbReference type="ChEBI" id="CHEBI:29033"/>
    </cofactor>
    <text evidence="7">Binds 1 Fe(2+) ion per subunit.</text>
</comment>
<dbReference type="PROSITE" id="PS51471">
    <property type="entry name" value="FE2OG_OXY"/>
    <property type="match status" value="1"/>
</dbReference>
<dbReference type="InterPro" id="IPR044862">
    <property type="entry name" value="Pro_4_hyd_alph_FE2OG_OXY"/>
</dbReference>
<protein>
    <recommendedName>
        <fullName evidence="8">Fe2OG dioxygenase domain-containing protein</fullName>
    </recommendedName>
</protein>
<feature type="domain" description="Fe2OG dioxygenase" evidence="8">
    <location>
        <begin position="78"/>
        <end position="178"/>
    </location>
</feature>
<dbReference type="EMBL" id="CP006644">
    <property type="protein sequence ID" value="AHE56998.1"/>
    <property type="molecule type" value="Genomic_DNA"/>
</dbReference>
<dbReference type="RefSeq" id="WP_025295095.1">
    <property type="nucleotide sequence ID" value="NZ_CP006644.1"/>
</dbReference>
<dbReference type="NCBIfam" id="NF003975">
    <property type="entry name" value="PRK05467.1-4"/>
    <property type="match status" value="1"/>
</dbReference>
<dbReference type="Pfam" id="PF18331">
    <property type="entry name" value="PKHD_C"/>
    <property type="match status" value="1"/>
</dbReference>